<dbReference type="PANTHER" id="PTHR31432">
    <property type="entry name" value="INTRAFLAGELLAR TRANSPORT PROTEIN 74 HOMOLOG"/>
    <property type="match status" value="1"/>
</dbReference>
<name>A0A7J7KK44_BUGNE</name>
<evidence type="ECO:0000313" key="3">
    <source>
        <dbReference type="EMBL" id="KAF6039080.1"/>
    </source>
</evidence>
<dbReference type="PANTHER" id="PTHR31432:SF0">
    <property type="entry name" value="INTRAFLAGELLAR TRANSPORT PROTEIN 74 HOMOLOG"/>
    <property type="match status" value="1"/>
</dbReference>
<feature type="coiled-coil region" evidence="1">
    <location>
        <begin position="197"/>
        <end position="231"/>
    </location>
</feature>
<evidence type="ECO:0000313" key="4">
    <source>
        <dbReference type="Proteomes" id="UP000593567"/>
    </source>
</evidence>
<comment type="caution">
    <text evidence="3">The sequence shown here is derived from an EMBL/GenBank/DDBJ whole genome shotgun (WGS) entry which is preliminary data.</text>
</comment>
<sequence>MTSLLHQCNQRSTVIMAGRPPSSFGRPETRGRDMPLMTGSGRPLGTASRLATANRQRPGTKGSAAVGGAAISSQIQITDRPMTQQGMVGMQTGNRGPNRQVQDKSYFLGLLRSKINELKTECQKMNKEVEEVQSESQTFLSYEKRAEKLANEIKHLQGELGDYNTLNDKLNTDTDIRDVERDYDDLKSHNDVEEKGLDFIFEEKKSKDAQVEALNEELKQETMMADSMVANMPEKMRTKYMRMRETNEHLSKILREDSKS</sequence>
<dbReference type="GO" id="GO:0048487">
    <property type="term" value="F:beta-tubulin binding"/>
    <property type="evidence" value="ECO:0007669"/>
    <property type="project" value="InterPro"/>
</dbReference>
<dbReference type="AlphaFoldDB" id="A0A7J7KK44"/>
<dbReference type="EMBL" id="VXIV02000308">
    <property type="protein sequence ID" value="KAF6039080.1"/>
    <property type="molecule type" value="Genomic_DNA"/>
</dbReference>
<feature type="coiled-coil region" evidence="1">
    <location>
        <begin position="108"/>
        <end position="166"/>
    </location>
</feature>
<dbReference type="GO" id="GO:0030992">
    <property type="term" value="C:intraciliary transport particle B"/>
    <property type="evidence" value="ECO:0007669"/>
    <property type="project" value="InterPro"/>
</dbReference>
<dbReference type="GO" id="GO:0005929">
    <property type="term" value="C:cilium"/>
    <property type="evidence" value="ECO:0007669"/>
    <property type="project" value="TreeGrafter"/>
</dbReference>
<evidence type="ECO:0000256" key="2">
    <source>
        <dbReference type="SAM" id="MobiDB-lite"/>
    </source>
</evidence>
<accession>A0A7J7KK44</accession>
<proteinExistence type="predicted"/>
<keyword evidence="4" id="KW-1185">Reference proteome</keyword>
<dbReference type="GO" id="GO:0035735">
    <property type="term" value="P:intraciliary transport involved in cilium assembly"/>
    <property type="evidence" value="ECO:0007669"/>
    <property type="project" value="TreeGrafter"/>
</dbReference>
<dbReference type="Proteomes" id="UP000593567">
    <property type="component" value="Unassembled WGS sequence"/>
</dbReference>
<feature type="region of interest" description="Disordered" evidence="2">
    <location>
        <begin position="1"/>
        <end position="68"/>
    </location>
</feature>
<gene>
    <name evidence="3" type="ORF">EB796_002626</name>
</gene>
<organism evidence="3 4">
    <name type="scientific">Bugula neritina</name>
    <name type="common">Brown bryozoan</name>
    <name type="synonym">Sertularia neritina</name>
    <dbReference type="NCBI Taxonomy" id="10212"/>
    <lineage>
        <taxon>Eukaryota</taxon>
        <taxon>Metazoa</taxon>
        <taxon>Spiralia</taxon>
        <taxon>Lophotrochozoa</taxon>
        <taxon>Bryozoa</taxon>
        <taxon>Gymnolaemata</taxon>
        <taxon>Cheilostomatida</taxon>
        <taxon>Flustrina</taxon>
        <taxon>Buguloidea</taxon>
        <taxon>Bugulidae</taxon>
        <taxon>Bugula</taxon>
    </lineage>
</organism>
<reference evidence="3" key="1">
    <citation type="submission" date="2020-06" db="EMBL/GenBank/DDBJ databases">
        <title>Draft genome of Bugula neritina, a colonial animal packing powerful symbionts and potential medicines.</title>
        <authorList>
            <person name="Rayko M."/>
        </authorList>
    </citation>
    <scope>NUCLEOTIDE SEQUENCE [LARGE SCALE GENOMIC DNA]</scope>
    <source>
        <strain evidence="3">Kwan_BN1</strain>
    </source>
</reference>
<protein>
    <submittedName>
        <fullName evidence="3">IFT74</fullName>
    </submittedName>
</protein>
<feature type="compositionally biased region" description="Polar residues" evidence="2">
    <location>
        <begin position="1"/>
        <end position="13"/>
    </location>
</feature>
<evidence type="ECO:0000256" key="1">
    <source>
        <dbReference type="SAM" id="Coils"/>
    </source>
</evidence>
<dbReference type="InterPro" id="IPR029602">
    <property type="entry name" value="IFT74"/>
</dbReference>
<dbReference type="OrthoDB" id="444379at2759"/>
<dbReference type="Gene3D" id="1.10.287.1490">
    <property type="match status" value="1"/>
</dbReference>
<keyword evidence="1" id="KW-0175">Coiled coil</keyword>